<feature type="region of interest" description="Disordered" evidence="1">
    <location>
        <begin position="1"/>
        <end position="55"/>
    </location>
</feature>
<protein>
    <submittedName>
        <fullName evidence="2">Uncharacterized protein</fullName>
    </submittedName>
</protein>
<gene>
    <name evidence="2" type="ORF">NDU88_007889</name>
</gene>
<comment type="caution">
    <text evidence="2">The sequence shown here is derived from an EMBL/GenBank/DDBJ whole genome shotgun (WGS) entry which is preliminary data.</text>
</comment>
<proteinExistence type="predicted"/>
<organism evidence="2 3">
    <name type="scientific">Pleurodeles waltl</name>
    <name type="common">Iberian ribbed newt</name>
    <dbReference type="NCBI Taxonomy" id="8319"/>
    <lineage>
        <taxon>Eukaryota</taxon>
        <taxon>Metazoa</taxon>
        <taxon>Chordata</taxon>
        <taxon>Craniata</taxon>
        <taxon>Vertebrata</taxon>
        <taxon>Euteleostomi</taxon>
        <taxon>Amphibia</taxon>
        <taxon>Batrachia</taxon>
        <taxon>Caudata</taxon>
        <taxon>Salamandroidea</taxon>
        <taxon>Salamandridae</taxon>
        <taxon>Pleurodelinae</taxon>
        <taxon>Pleurodeles</taxon>
    </lineage>
</organism>
<evidence type="ECO:0000256" key="1">
    <source>
        <dbReference type="SAM" id="MobiDB-lite"/>
    </source>
</evidence>
<evidence type="ECO:0000313" key="2">
    <source>
        <dbReference type="EMBL" id="KAJ1141561.1"/>
    </source>
</evidence>
<keyword evidence="3" id="KW-1185">Reference proteome</keyword>
<evidence type="ECO:0000313" key="3">
    <source>
        <dbReference type="Proteomes" id="UP001066276"/>
    </source>
</evidence>
<dbReference type="Proteomes" id="UP001066276">
    <property type="component" value="Chromosome 6"/>
</dbReference>
<name>A0AAV7QM01_PLEWA</name>
<accession>A0AAV7QM01</accession>
<dbReference type="EMBL" id="JANPWB010000010">
    <property type="protein sequence ID" value="KAJ1141561.1"/>
    <property type="molecule type" value="Genomic_DNA"/>
</dbReference>
<dbReference type="AlphaFoldDB" id="A0AAV7QM01"/>
<reference evidence="2" key="1">
    <citation type="journal article" date="2022" name="bioRxiv">
        <title>Sequencing and chromosome-scale assembly of the giantPleurodeles waltlgenome.</title>
        <authorList>
            <person name="Brown T."/>
            <person name="Elewa A."/>
            <person name="Iarovenko S."/>
            <person name="Subramanian E."/>
            <person name="Araus A.J."/>
            <person name="Petzold A."/>
            <person name="Susuki M."/>
            <person name="Suzuki K.-i.T."/>
            <person name="Hayashi T."/>
            <person name="Toyoda A."/>
            <person name="Oliveira C."/>
            <person name="Osipova E."/>
            <person name="Leigh N.D."/>
            <person name="Simon A."/>
            <person name="Yun M.H."/>
        </authorList>
    </citation>
    <scope>NUCLEOTIDE SEQUENCE</scope>
    <source>
        <strain evidence="2">20211129_DDA</strain>
        <tissue evidence="2">Liver</tissue>
    </source>
</reference>
<sequence>MIGNPRGAHTGGDPPPRAVRGAPHAERDPSALQGSRITLSLAPRRQEGQQRLSRISRGNSIPAAILFFFPLGAGRAVALDRSLPFATAHLNRPLGIQGSQGESKRHPSLCKTALAMGG</sequence>